<dbReference type="EMBL" id="QGKV02000832">
    <property type="protein sequence ID" value="KAF3545249.1"/>
    <property type="molecule type" value="Genomic_DNA"/>
</dbReference>
<gene>
    <name evidence="1" type="ORF">DY000_02003938</name>
</gene>
<evidence type="ECO:0008006" key="3">
    <source>
        <dbReference type="Google" id="ProtNLM"/>
    </source>
</evidence>
<proteinExistence type="predicted"/>
<sequence>MAYSLPEWMTVKRHWIRLIQMADQLGGEMVVKPSSFEQQLEAGASKFKKFLLPLDASTKGNRYINSCLRYLS</sequence>
<protein>
    <recommendedName>
        <fullName evidence="3">Fructose-bisphosphate aldolase</fullName>
    </recommendedName>
</protein>
<accession>A0ABQ7C116</accession>
<dbReference type="Proteomes" id="UP000266723">
    <property type="component" value="Unassembled WGS sequence"/>
</dbReference>
<name>A0ABQ7C116_BRACR</name>
<reference evidence="1 2" key="1">
    <citation type="journal article" date="2020" name="BMC Genomics">
        <title>Intraspecific diversification of the crop wild relative Brassica cretica Lam. using demographic model selection.</title>
        <authorList>
            <person name="Kioukis A."/>
            <person name="Michalopoulou V.A."/>
            <person name="Briers L."/>
            <person name="Pirintsos S."/>
            <person name="Studholme D.J."/>
            <person name="Pavlidis P."/>
            <person name="Sarris P.F."/>
        </authorList>
    </citation>
    <scope>NUCLEOTIDE SEQUENCE [LARGE SCALE GENOMIC DNA]</scope>
    <source>
        <strain evidence="2">cv. PFS-1207/04</strain>
    </source>
</reference>
<evidence type="ECO:0000313" key="2">
    <source>
        <dbReference type="Proteomes" id="UP000266723"/>
    </source>
</evidence>
<keyword evidence="2" id="KW-1185">Reference proteome</keyword>
<comment type="caution">
    <text evidence="1">The sequence shown here is derived from an EMBL/GenBank/DDBJ whole genome shotgun (WGS) entry which is preliminary data.</text>
</comment>
<evidence type="ECO:0000313" key="1">
    <source>
        <dbReference type="EMBL" id="KAF3545249.1"/>
    </source>
</evidence>
<organism evidence="1 2">
    <name type="scientific">Brassica cretica</name>
    <name type="common">Mustard</name>
    <dbReference type="NCBI Taxonomy" id="69181"/>
    <lineage>
        <taxon>Eukaryota</taxon>
        <taxon>Viridiplantae</taxon>
        <taxon>Streptophyta</taxon>
        <taxon>Embryophyta</taxon>
        <taxon>Tracheophyta</taxon>
        <taxon>Spermatophyta</taxon>
        <taxon>Magnoliopsida</taxon>
        <taxon>eudicotyledons</taxon>
        <taxon>Gunneridae</taxon>
        <taxon>Pentapetalae</taxon>
        <taxon>rosids</taxon>
        <taxon>malvids</taxon>
        <taxon>Brassicales</taxon>
        <taxon>Brassicaceae</taxon>
        <taxon>Brassiceae</taxon>
        <taxon>Brassica</taxon>
    </lineage>
</organism>